<dbReference type="PROSITE" id="PS51257">
    <property type="entry name" value="PROKAR_LIPOPROTEIN"/>
    <property type="match status" value="1"/>
</dbReference>
<feature type="coiled-coil region" evidence="1">
    <location>
        <begin position="74"/>
        <end position="101"/>
    </location>
</feature>
<reference evidence="3" key="1">
    <citation type="journal article" date="2019" name="Int. J. Syst. Evol. Microbiol.">
        <title>The Global Catalogue of Microorganisms (GCM) 10K type strain sequencing project: providing services to taxonomists for standard genome sequencing and annotation.</title>
        <authorList>
            <consortium name="The Broad Institute Genomics Platform"/>
            <consortium name="The Broad Institute Genome Sequencing Center for Infectious Disease"/>
            <person name="Wu L."/>
            <person name="Ma J."/>
        </authorList>
    </citation>
    <scope>NUCLEOTIDE SEQUENCE [LARGE SCALE GENOMIC DNA]</scope>
    <source>
        <strain evidence="3">KCTC 52232</strain>
    </source>
</reference>
<dbReference type="EMBL" id="JBHUON010000001">
    <property type="protein sequence ID" value="MFD2863195.1"/>
    <property type="molecule type" value="Genomic_DNA"/>
</dbReference>
<accession>A0ABW5XHZ9</accession>
<organism evidence="2 3">
    <name type="scientific">Mucilaginibacter antarcticus</name>
    <dbReference type="NCBI Taxonomy" id="1855725"/>
    <lineage>
        <taxon>Bacteria</taxon>
        <taxon>Pseudomonadati</taxon>
        <taxon>Bacteroidota</taxon>
        <taxon>Sphingobacteriia</taxon>
        <taxon>Sphingobacteriales</taxon>
        <taxon>Sphingobacteriaceae</taxon>
        <taxon>Mucilaginibacter</taxon>
    </lineage>
</organism>
<evidence type="ECO:0000313" key="3">
    <source>
        <dbReference type="Proteomes" id="UP001597601"/>
    </source>
</evidence>
<name>A0ABW5XHZ9_9SPHI</name>
<sequence>MKKIHYLICVSAIALTTQSCQNEANYKDVRKEVITLHDGLMASDERLMSTKMALDSLCLTGMPGVKAHYLEVDTGELRTEVKLLTERLNNLSDQMSNWMENFKTDMDGKSNAEAVAYFEAEKVKVKRLDSLYNAAITESENYLKRFDIKRDTTAKHEHSMHNM</sequence>
<keyword evidence="1" id="KW-0175">Coiled coil</keyword>
<gene>
    <name evidence="2" type="ORF">ACFSYC_00725</name>
</gene>
<evidence type="ECO:0000313" key="2">
    <source>
        <dbReference type="EMBL" id="MFD2863195.1"/>
    </source>
</evidence>
<dbReference type="Proteomes" id="UP001597601">
    <property type="component" value="Unassembled WGS sequence"/>
</dbReference>
<evidence type="ECO:0000256" key="1">
    <source>
        <dbReference type="SAM" id="Coils"/>
    </source>
</evidence>
<dbReference type="RefSeq" id="WP_377122351.1">
    <property type="nucleotide sequence ID" value="NZ_JBHUHN010000001.1"/>
</dbReference>
<comment type="caution">
    <text evidence="2">The sequence shown here is derived from an EMBL/GenBank/DDBJ whole genome shotgun (WGS) entry which is preliminary data.</text>
</comment>
<proteinExistence type="predicted"/>
<protein>
    <recommendedName>
        <fullName evidence="4">Lipoprotein</fullName>
    </recommendedName>
</protein>
<keyword evidence="3" id="KW-1185">Reference proteome</keyword>
<evidence type="ECO:0008006" key="4">
    <source>
        <dbReference type="Google" id="ProtNLM"/>
    </source>
</evidence>